<evidence type="ECO:0000256" key="1">
    <source>
        <dbReference type="SAM" id="SignalP"/>
    </source>
</evidence>
<feature type="signal peptide" evidence="1">
    <location>
        <begin position="1"/>
        <end position="19"/>
    </location>
</feature>
<dbReference type="OrthoDB" id="892328at2"/>
<keyword evidence="3" id="KW-1185">Reference proteome</keyword>
<dbReference type="AlphaFoldDB" id="A0A5B6TMJ0"/>
<protein>
    <recommendedName>
        <fullName evidence="4">DUF4595 domain-containing protein</fullName>
    </recommendedName>
</protein>
<comment type="caution">
    <text evidence="2">The sequence shown here is derived from an EMBL/GenBank/DDBJ whole genome shotgun (WGS) entry which is preliminary data.</text>
</comment>
<dbReference type="EMBL" id="VKKY01000001">
    <property type="protein sequence ID" value="KAA3440587.1"/>
    <property type="molecule type" value="Genomic_DNA"/>
</dbReference>
<dbReference type="RefSeq" id="WP_149090218.1">
    <property type="nucleotide sequence ID" value="NZ_VKKY01000001.1"/>
</dbReference>
<name>A0A5B6TMJ0_9BACT</name>
<keyword evidence="1" id="KW-0732">Signal</keyword>
<accession>A0A5B6TMJ0</accession>
<dbReference type="Proteomes" id="UP000324133">
    <property type="component" value="Unassembled WGS sequence"/>
</dbReference>
<gene>
    <name evidence="2" type="ORF">FOA19_08030</name>
</gene>
<dbReference type="PROSITE" id="PS51257">
    <property type="entry name" value="PROKAR_LIPOPROTEIN"/>
    <property type="match status" value="1"/>
</dbReference>
<evidence type="ECO:0000313" key="3">
    <source>
        <dbReference type="Proteomes" id="UP000324133"/>
    </source>
</evidence>
<reference evidence="2 3" key="1">
    <citation type="submission" date="2019-07" db="EMBL/GenBank/DDBJ databases">
        <title>Rufibacter sp. nov., isolated from lake sediment.</title>
        <authorList>
            <person name="Qu J.-H."/>
        </authorList>
    </citation>
    <scope>NUCLEOTIDE SEQUENCE [LARGE SCALE GENOMIC DNA]</scope>
    <source>
        <strain evidence="2 3">NBS58-1</strain>
    </source>
</reference>
<proteinExistence type="predicted"/>
<organism evidence="2 3">
    <name type="scientific">Rufibacter hautae</name>
    <dbReference type="NCBI Taxonomy" id="2595005"/>
    <lineage>
        <taxon>Bacteria</taxon>
        <taxon>Pseudomonadati</taxon>
        <taxon>Bacteroidota</taxon>
        <taxon>Cytophagia</taxon>
        <taxon>Cytophagales</taxon>
        <taxon>Hymenobacteraceae</taxon>
        <taxon>Rufibacter</taxon>
    </lineage>
</organism>
<dbReference type="Gene3D" id="2.180.10.10">
    <property type="entry name" value="RHS repeat-associated core"/>
    <property type="match status" value="1"/>
</dbReference>
<evidence type="ECO:0000313" key="2">
    <source>
        <dbReference type="EMBL" id="KAA3440587.1"/>
    </source>
</evidence>
<feature type="chain" id="PRO_5022889354" description="DUF4595 domain-containing protein" evidence="1">
    <location>
        <begin position="20"/>
        <end position="266"/>
    </location>
</feature>
<evidence type="ECO:0008006" key="4">
    <source>
        <dbReference type="Google" id="ProtNLM"/>
    </source>
</evidence>
<sequence length="266" mass="30059">MKNYLSKLPLVLFTTLFLASCDLEDPEPSTDLTAIYLTKISTSQGDSREFQYSASGWLTRLVGKGSLALNESAPSTSEVIYDNLGRFAYVLTDGPTIDTENAYFYTSENQLYKLDELINDKVESYHTFEYSVNGRLATRYDFYKDAATATPRETNKVTYTYDANGNVSEIALYRRPTTGAAWQLVQTSKYENYDTKKGVQHLADSLFTPNILLFRNNPGKVTTTLANGEQRVTTFTYEYNAQNLPVRKTTTPANGTPFQTDYTYQM</sequence>